<evidence type="ECO:0000256" key="2">
    <source>
        <dbReference type="ARBA" id="ARBA00005025"/>
    </source>
</evidence>
<comment type="similarity">
    <text evidence="3 8">Belongs to the acetolactate synthase small subunit family.</text>
</comment>
<dbReference type="InterPro" id="IPR019455">
    <property type="entry name" value="Acetolactate_synth_ssu_C"/>
</dbReference>
<dbReference type="EC" id="2.2.1.6" evidence="8"/>
<dbReference type="PANTHER" id="PTHR30239:SF0">
    <property type="entry name" value="ACETOLACTATE SYNTHASE SMALL SUBUNIT 1, CHLOROPLASTIC"/>
    <property type="match status" value="1"/>
</dbReference>
<comment type="pathway">
    <text evidence="2 8">Amino-acid biosynthesis; L-valine biosynthesis; L-valine from pyruvate: step 1/4.</text>
</comment>
<comment type="pathway">
    <text evidence="1 8">Amino-acid biosynthesis; L-isoleucine biosynthesis; L-isoleucine from 2-oxobutanoate: step 1/4.</text>
</comment>
<dbReference type="CDD" id="cd04878">
    <property type="entry name" value="ACT_AHAS"/>
    <property type="match status" value="1"/>
</dbReference>
<comment type="subunit">
    <text evidence="4 8">Dimer of large and small chains.</text>
</comment>
<dbReference type="Gene3D" id="3.30.70.1150">
    <property type="entry name" value="ACT-like. Chain A, domain 2"/>
    <property type="match status" value="1"/>
</dbReference>
<evidence type="ECO:0000256" key="1">
    <source>
        <dbReference type="ARBA" id="ARBA00004974"/>
    </source>
</evidence>
<dbReference type="RefSeq" id="WP_055204624.1">
    <property type="nucleotide sequence ID" value="NZ_JACOOK010000003.1"/>
</dbReference>
<dbReference type="InterPro" id="IPR004789">
    <property type="entry name" value="Acetalactate_synth_ssu"/>
</dbReference>
<gene>
    <name evidence="10" type="primary">ilvN</name>
    <name evidence="10" type="ORF">H8S08_06725</name>
</gene>
<dbReference type="InterPro" id="IPR045865">
    <property type="entry name" value="ACT-like_dom_sf"/>
</dbReference>
<evidence type="ECO:0000259" key="9">
    <source>
        <dbReference type="PROSITE" id="PS51671"/>
    </source>
</evidence>
<dbReference type="SUPFAM" id="SSF55021">
    <property type="entry name" value="ACT-like"/>
    <property type="match status" value="2"/>
</dbReference>
<dbReference type="InterPro" id="IPR002912">
    <property type="entry name" value="ACT_dom"/>
</dbReference>
<reference evidence="10 11" key="1">
    <citation type="submission" date="2020-08" db="EMBL/GenBank/DDBJ databases">
        <title>Genome public.</title>
        <authorList>
            <person name="Liu C."/>
            <person name="Sun Q."/>
        </authorList>
    </citation>
    <scope>NUCLEOTIDE SEQUENCE [LARGE SCALE GENOMIC DNA]</scope>
    <source>
        <strain evidence="10 11">New-7</strain>
    </source>
</reference>
<dbReference type="GO" id="GO:0003984">
    <property type="term" value="F:acetolactate synthase activity"/>
    <property type="evidence" value="ECO:0007669"/>
    <property type="project" value="UniProtKB-EC"/>
</dbReference>
<proteinExistence type="inferred from homology"/>
<accession>A0ABR7CM29</accession>
<dbReference type="Proteomes" id="UP000636891">
    <property type="component" value="Unassembled WGS sequence"/>
</dbReference>
<dbReference type="InterPro" id="IPR027271">
    <property type="entry name" value="Acetolactate_synth/TF_NikR_C"/>
</dbReference>
<evidence type="ECO:0000256" key="6">
    <source>
        <dbReference type="ARBA" id="ARBA00023304"/>
    </source>
</evidence>
<protein>
    <recommendedName>
        <fullName evidence="8">Acetolactate synthase small subunit</fullName>
        <shortName evidence="8">AHAS</shortName>
        <shortName evidence="8">ALS</shortName>
        <ecNumber evidence="8">2.2.1.6</ecNumber>
    </recommendedName>
    <alternativeName>
        <fullName evidence="8">Acetohydroxy-acid synthase small subunit</fullName>
    </alternativeName>
</protein>
<dbReference type="EMBL" id="JACOOK010000003">
    <property type="protein sequence ID" value="MBC5616711.1"/>
    <property type="molecule type" value="Genomic_DNA"/>
</dbReference>
<sequence length="170" mass="19490">MIKEYIVIAFTENQIGVLNRITALYLRRKINIESLKVSESSIKGISMFVISAFTTQEVIDKLAKQLRNIVEVIQVEYYSNDELITQEIALYKLSSKIFKESGTVDMIVREWSARIIEMNPAYVVVEKTGTREEIENMRTELESRGILIEFTRSGSVVLHREPNGNGLNEL</sequence>
<dbReference type="Pfam" id="PF10369">
    <property type="entry name" value="ALS_ss_C"/>
    <property type="match status" value="1"/>
</dbReference>
<name>A0ABR7CM29_9BACT</name>
<dbReference type="InterPro" id="IPR054480">
    <property type="entry name" value="AHAS_small-like_ACT"/>
</dbReference>
<comment type="caution">
    <text evidence="10">The sequence shown here is derived from an EMBL/GenBank/DDBJ whole genome shotgun (WGS) entry which is preliminary data.</text>
</comment>
<evidence type="ECO:0000256" key="3">
    <source>
        <dbReference type="ARBA" id="ARBA00006341"/>
    </source>
</evidence>
<keyword evidence="11" id="KW-1185">Reference proteome</keyword>
<feature type="domain" description="ACT" evidence="9">
    <location>
        <begin position="6"/>
        <end position="80"/>
    </location>
</feature>
<dbReference type="PROSITE" id="PS51671">
    <property type="entry name" value="ACT"/>
    <property type="match status" value="1"/>
</dbReference>
<evidence type="ECO:0000313" key="11">
    <source>
        <dbReference type="Proteomes" id="UP000636891"/>
    </source>
</evidence>
<keyword evidence="5 8" id="KW-0028">Amino-acid biosynthesis</keyword>
<dbReference type="Gene3D" id="3.30.70.260">
    <property type="match status" value="1"/>
</dbReference>
<dbReference type="Pfam" id="PF22629">
    <property type="entry name" value="ACT_AHAS_ss"/>
    <property type="match status" value="1"/>
</dbReference>
<comment type="function">
    <text evidence="8">Catalyzes the conversion of 2 pyruvate molecules into acetolactate in the first common step of the biosynthetic pathway of the branched-amino acids such as leucine, isoleucine, and valine.</text>
</comment>
<evidence type="ECO:0000256" key="5">
    <source>
        <dbReference type="ARBA" id="ARBA00022605"/>
    </source>
</evidence>
<evidence type="ECO:0000256" key="4">
    <source>
        <dbReference type="ARBA" id="ARBA00011744"/>
    </source>
</evidence>
<dbReference type="PANTHER" id="PTHR30239">
    <property type="entry name" value="ACETOLACTATE SYNTHASE SMALL SUBUNIT"/>
    <property type="match status" value="1"/>
</dbReference>
<dbReference type="NCBIfam" id="TIGR00119">
    <property type="entry name" value="acolac_sm"/>
    <property type="match status" value="1"/>
</dbReference>
<keyword evidence="6 8" id="KW-0100">Branched-chain amino acid biosynthesis</keyword>
<evidence type="ECO:0000313" key="10">
    <source>
        <dbReference type="EMBL" id="MBC5616711.1"/>
    </source>
</evidence>
<evidence type="ECO:0000256" key="7">
    <source>
        <dbReference type="ARBA" id="ARBA00048670"/>
    </source>
</evidence>
<comment type="catalytic activity">
    <reaction evidence="7 8">
        <text>2 pyruvate + H(+) = (2S)-2-acetolactate + CO2</text>
        <dbReference type="Rhea" id="RHEA:25249"/>
        <dbReference type="ChEBI" id="CHEBI:15361"/>
        <dbReference type="ChEBI" id="CHEBI:15378"/>
        <dbReference type="ChEBI" id="CHEBI:16526"/>
        <dbReference type="ChEBI" id="CHEBI:58476"/>
        <dbReference type="EC" id="2.2.1.6"/>
    </reaction>
</comment>
<organism evidence="10 11">
    <name type="scientific">Alistipes hominis</name>
    <dbReference type="NCBI Taxonomy" id="2763015"/>
    <lineage>
        <taxon>Bacteria</taxon>
        <taxon>Pseudomonadati</taxon>
        <taxon>Bacteroidota</taxon>
        <taxon>Bacteroidia</taxon>
        <taxon>Bacteroidales</taxon>
        <taxon>Rikenellaceae</taxon>
        <taxon>Alistipes</taxon>
    </lineage>
</organism>
<dbReference type="InterPro" id="IPR039557">
    <property type="entry name" value="AHAS_ACT"/>
</dbReference>
<evidence type="ECO:0000256" key="8">
    <source>
        <dbReference type="RuleBase" id="RU368092"/>
    </source>
</evidence>
<keyword evidence="8 10" id="KW-0808">Transferase</keyword>